<organism evidence="2 3">
    <name type="scientific">Streptomyces spectabilis</name>
    <dbReference type="NCBI Taxonomy" id="68270"/>
    <lineage>
        <taxon>Bacteria</taxon>
        <taxon>Bacillati</taxon>
        <taxon>Actinomycetota</taxon>
        <taxon>Actinomycetes</taxon>
        <taxon>Kitasatosporales</taxon>
        <taxon>Streptomycetaceae</taxon>
        <taxon>Streptomyces</taxon>
    </lineage>
</organism>
<name>A0A7W8F033_STRST</name>
<dbReference type="InterPro" id="IPR016181">
    <property type="entry name" value="Acyl_CoA_acyltransferase"/>
</dbReference>
<dbReference type="Proteomes" id="UP000549009">
    <property type="component" value="Unassembled WGS sequence"/>
</dbReference>
<dbReference type="Gene3D" id="3.40.630.30">
    <property type="match status" value="1"/>
</dbReference>
<sequence>MSSNRIRVHTAIDDIGPEWDILMAATTAPVFYRRPFLRAFEKHPLHPIQRTAYILVTDPRGHLLAGLPAYLQQGIDPVQVFADHFPDAVGRSALVSHVWHCYDTVLPVHPEASDAARAAITTLREVAADWGASLYGMANVDAAGPLPPLLAEQGLESVDIDIGWGLDLTDYSGYEGYLSSLRRKPRQNLTHDLRLAAQAGVAVRKVPAAEADLDGFVDLARATAAKHNNSGYYQPGLFQDFTLALGDHAEVLEFRIADRLICSGLALLDDTRYHYWTCGFAPMSGFSTFYVAFDHMMRNAFTSGRNWVELGRRNPVFKRRYGLTPRTLTAWFTNP</sequence>
<evidence type="ECO:0000313" key="3">
    <source>
        <dbReference type="Proteomes" id="UP000549009"/>
    </source>
</evidence>
<dbReference type="AlphaFoldDB" id="A0A7W8F033"/>
<dbReference type="EMBL" id="JACHJD010000062">
    <property type="protein sequence ID" value="MBB5110053.1"/>
    <property type="molecule type" value="Genomic_DNA"/>
</dbReference>
<dbReference type="RefSeq" id="WP_184927181.1">
    <property type="nucleotide sequence ID" value="NZ_BMSQ01000069.1"/>
</dbReference>
<dbReference type="SUPFAM" id="SSF55729">
    <property type="entry name" value="Acyl-CoA N-acyltransferases (Nat)"/>
    <property type="match status" value="1"/>
</dbReference>
<keyword evidence="3" id="KW-1185">Reference proteome</keyword>
<protein>
    <recommendedName>
        <fullName evidence="1">BioF2-like acetyltransferase domain-containing protein</fullName>
    </recommendedName>
</protein>
<evidence type="ECO:0000313" key="2">
    <source>
        <dbReference type="EMBL" id="MBB5110053.1"/>
    </source>
</evidence>
<comment type="caution">
    <text evidence="2">The sequence shown here is derived from an EMBL/GenBank/DDBJ whole genome shotgun (WGS) entry which is preliminary data.</text>
</comment>
<dbReference type="Pfam" id="PF13480">
    <property type="entry name" value="Acetyltransf_6"/>
    <property type="match status" value="1"/>
</dbReference>
<gene>
    <name evidence="2" type="ORF">FHS40_009183</name>
</gene>
<evidence type="ECO:0000259" key="1">
    <source>
        <dbReference type="Pfam" id="PF13480"/>
    </source>
</evidence>
<reference evidence="2 3" key="1">
    <citation type="submission" date="2020-08" db="EMBL/GenBank/DDBJ databases">
        <title>Genomic Encyclopedia of Type Strains, Phase III (KMG-III): the genomes of soil and plant-associated and newly described type strains.</title>
        <authorList>
            <person name="Whitman W."/>
        </authorList>
    </citation>
    <scope>NUCLEOTIDE SEQUENCE [LARGE SCALE GENOMIC DNA]</scope>
    <source>
        <strain evidence="2 3">CECT 3146</strain>
    </source>
</reference>
<dbReference type="InterPro" id="IPR038740">
    <property type="entry name" value="BioF2-like_GNAT_dom"/>
</dbReference>
<feature type="domain" description="BioF2-like acetyltransferase" evidence="1">
    <location>
        <begin position="184"/>
        <end position="319"/>
    </location>
</feature>
<proteinExistence type="predicted"/>
<accession>A0A7W8F033</accession>